<keyword evidence="3" id="KW-0597">Phosphoprotein</keyword>
<evidence type="ECO:0000259" key="6">
    <source>
        <dbReference type="PROSITE" id="PS50835"/>
    </source>
</evidence>
<reference evidence="7 8" key="1">
    <citation type="journal article" date="2022" name="Nat. Ecol. Evol.">
        <title>A masculinizing supergene underlies an exaggerated male reproductive morph in a spider.</title>
        <authorList>
            <person name="Hendrickx F."/>
            <person name="De Corte Z."/>
            <person name="Sonet G."/>
            <person name="Van Belleghem S.M."/>
            <person name="Kostlbacher S."/>
            <person name="Vangestel C."/>
        </authorList>
    </citation>
    <scope>NUCLEOTIDE SEQUENCE [LARGE SCALE GENOMIC DNA]</scope>
    <source>
        <strain evidence="7">W744_W776</strain>
    </source>
</reference>
<evidence type="ECO:0000313" key="8">
    <source>
        <dbReference type="Proteomes" id="UP000827092"/>
    </source>
</evidence>
<dbReference type="PANTHER" id="PTHR35971">
    <property type="entry name" value="SI:DKEY-31G6.6"/>
    <property type="match status" value="1"/>
</dbReference>
<proteinExistence type="predicted"/>
<dbReference type="Gene3D" id="2.60.40.10">
    <property type="entry name" value="Immunoglobulins"/>
    <property type="match status" value="2"/>
</dbReference>
<gene>
    <name evidence="7" type="ORF">JTE90_016630</name>
</gene>
<dbReference type="GO" id="GO:0005737">
    <property type="term" value="C:cytoplasm"/>
    <property type="evidence" value="ECO:0007669"/>
    <property type="project" value="UniProtKB-SubCell"/>
</dbReference>
<dbReference type="PROSITE" id="PS50835">
    <property type="entry name" value="IG_LIKE"/>
    <property type="match status" value="1"/>
</dbReference>
<dbReference type="EMBL" id="JAFNEN010000668">
    <property type="protein sequence ID" value="KAG8178765.1"/>
    <property type="molecule type" value="Genomic_DNA"/>
</dbReference>
<feature type="chain" id="PRO_5043865659" description="Ig-like domain-containing protein" evidence="5">
    <location>
        <begin position="27"/>
        <end position="258"/>
    </location>
</feature>
<dbReference type="Pfam" id="PF07679">
    <property type="entry name" value="I-set"/>
    <property type="match status" value="1"/>
</dbReference>
<evidence type="ECO:0000313" key="7">
    <source>
        <dbReference type="EMBL" id="KAG8178765.1"/>
    </source>
</evidence>
<keyword evidence="5" id="KW-0732">Signal</keyword>
<protein>
    <recommendedName>
        <fullName evidence="6">Ig-like domain-containing protein</fullName>
    </recommendedName>
</protein>
<sequence length="258" mass="29609">MIGGISLDAKLLLFFLRVLVLQYCESSHDVTYDGRHFVPEGSPFTITCEKSSHGLPKWTKNGLAVDSEYRTDEQQLQDDRMLMVLSVAHARWNHRGHYKCDPLSVQSHWIEIVPSKESDQEIQQQTKVQLKPNNTLKLACDQEENAVFPINWYKDGVRVLASGETGDRVRMTGRTLWVARSGQSDSGEYMCVIEMAGLSYPFADHLGSRIKVTDPASSVFRFSELHFVLEMFDKALKEWTVLRKFNIMHYKFGLSWDV</sequence>
<accession>A0AAV6U3W0</accession>
<keyword evidence="2" id="KW-0963">Cytoplasm</keyword>
<comment type="caution">
    <text evidence="7">The sequence shown here is derived from an EMBL/GenBank/DDBJ whole genome shotgun (WGS) entry which is preliminary data.</text>
</comment>
<evidence type="ECO:0000256" key="3">
    <source>
        <dbReference type="ARBA" id="ARBA00022553"/>
    </source>
</evidence>
<name>A0AAV6U3W0_9ARAC</name>
<dbReference type="SUPFAM" id="SSF48726">
    <property type="entry name" value="Immunoglobulin"/>
    <property type="match status" value="1"/>
</dbReference>
<evidence type="ECO:0000256" key="2">
    <source>
        <dbReference type="ARBA" id="ARBA00022490"/>
    </source>
</evidence>
<evidence type="ECO:0000256" key="1">
    <source>
        <dbReference type="ARBA" id="ARBA00004496"/>
    </source>
</evidence>
<dbReference type="InterPro" id="IPR013783">
    <property type="entry name" value="Ig-like_fold"/>
</dbReference>
<dbReference type="Proteomes" id="UP000827092">
    <property type="component" value="Unassembled WGS sequence"/>
</dbReference>
<organism evidence="7 8">
    <name type="scientific">Oedothorax gibbosus</name>
    <dbReference type="NCBI Taxonomy" id="931172"/>
    <lineage>
        <taxon>Eukaryota</taxon>
        <taxon>Metazoa</taxon>
        <taxon>Ecdysozoa</taxon>
        <taxon>Arthropoda</taxon>
        <taxon>Chelicerata</taxon>
        <taxon>Arachnida</taxon>
        <taxon>Araneae</taxon>
        <taxon>Araneomorphae</taxon>
        <taxon>Entelegynae</taxon>
        <taxon>Araneoidea</taxon>
        <taxon>Linyphiidae</taxon>
        <taxon>Erigoninae</taxon>
        <taxon>Oedothorax</taxon>
    </lineage>
</organism>
<dbReference type="PANTHER" id="PTHR35971:SF5">
    <property type="entry name" value="OBSCURIN LIKE CYTOSKELETAL ADAPTOR 1"/>
    <property type="match status" value="1"/>
</dbReference>
<keyword evidence="4" id="KW-1015">Disulfide bond</keyword>
<evidence type="ECO:0000256" key="5">
    <source>
        <dbReference type="SAM" id="SignalP"/>
    </source>
</evidence>
<keyword evidence="8" id="KW-1185">Reference proteome</keyword>
<evidence type="ECO:0000256" key="4">
    <source>
        <dbReference type="ARBA" id="ARBA00023157"/>
    </source>
</evidence>
<comment type="subcellular location">
    <subcellularLocation>
        <location evidence="1">Cytoplasm</location>
    </subcellularLocation>
</comment>
<dbReference type="AlphaFoldDB" id="A0AAV6U3W0"/>
<dbReference type="InterPro" id="IPR052385">
    <property type="entry name" value="Obscurin/Obscurin-like_Reg"/>
</dbReference>
<dbReference type="InterPro" id="IPR007110">
    <property type="entry name" value="Ig-like_dom"/>
</dbReference>
<dbReference type="InterPro" id="IPR036179">
    <property type="entry name" value="Ig-like_dom_sf"/>
</dbReference>
<dbReference type="InterPro" id="IPR013098">
    <property type="entry name" value="Ig_I-set"/>
</dbReference>
<feature type="signal peptide" evidence="5">
    <location>
        <begin position="1"/>
        <end position="26"/>
    </location>
</feature>
<feature type="domain" description="Ig-like" evidence="6">
    <location>
        <begin position="114"/>
        <end position="194"/>
    </location>
</feature>